<name>W7J2S2_9PSEU</name>
<reference evidence="3 4" key="1">
    <citation type="journal article" date="2014" name="Genome Announc.">
        <title>Draft Genome Sequence of the Antitrypanosomally Active Sponge-Associated Bacterium Actinokineospora sp. Strain EG49.</title>
        <authorList>
            <person name="Harjes J."/>
            <person name="Ryu T."/>
            <person name="Abdelmohsen U.R."/>
            <person name="Moitinho-Silva L."/>
            <person name="Horn H."/>
            <person name="Ravasi T."/>
            <person name="Hentschel U."/>
        </authorList>
    </citation>
    <scope>NUCLEOTIDE SEQUENCE [LARGE SCALE GENOMIC DNA]</scope>
    <source>
        <strain evidence="3 4">EG49</strain>
    </source>
</reference>
<dbReference type="InterPro" id="IPR049945">
    <property type="entry name" value="AAA_22"/>
</dbReference>
<proteinExistence type="predicted"/>
<keyword evidence="4" id="KW-1185">Reference proteome</keyword>
<dbReference type="Pfam" id="PF00196">
    <property type="entry name" value="GerE"/>
    <property type="match status" value="1"/>
</dbReference>
<dbReference type="InterPro" id="IPR000792">
    <property type="entry name" value="Tscrpt_reg_LuxR_C"/>
</dbReference>
<dbReference type="SUPFAM" id="SSF52540">
    <property type="entry name" value="P-loop containing nucleoside triphosphate hydrolases"/>
    <property type="match status" value="1"/>
</dbReference>
<accession>W7J2S2</accession>
<dbReference type="Pfam" id="PF13401">
    <property type="entry name" value="AAA_22"/>
    <property type="match status" value="1"/>
</dbReference>
<dbReference type="GO" id="GO:0006355">
    <property type="term" value="P:regulation of DNA-templated transcription"/>
    <property type="evidence" value="ECO:0007669"/>
    <property type="project" value="InterPro"/>
</dbReference>
<dbReference type="PATRIC" id="fig|909613.9.peg.1472"/>
<dbReference type="SUPFAM" id="SSF46894">
    <property type="entry name" value="C-terminal effector domain of the bipartite response regulators"/>
    <property type="match status" value="1"/>
</dbReference>
<dbReference type="EMBL" id="AYXG01000051">
    <property type="protein sequence ID" value="EWC63246.1"/>
    <property type="molecule type" value="Genomic_DNA"/>
</dbReference>
<dbReference type="STRING" id="909613.UO65_1460"/>
<evidence type="ECO:0000259" key="2">
    <source>
        <dbReference type="PROSITE" id="PS50043"/>
    </source>
</evidence>
<dbReference type="RefSeq" id="WP_035279893.1">
    <property type="nucleotide sequence ID" value="NZ_AYXG01000051.1"/>
</dbReference>
<evidence type="ECO:0000313" key="4">
    <source>
        <dbReference type="Proteomes" id="UP000019277"/>
    </source>
</evidence>
<dbReference type="AlphaFoldDB" id="W7J2S2"/>
<feature type="compositionally biased region" description="Basic and acidic residues" evidence="1">
    <location>
        <begin position="1"/>
        <end position="12"/>
    </location>
</feature>
<dbReference type="InterPro" id="IPR027417">
    <property type="entry name" value="P-loop_NTPase"/>
</dbReference>
<evidence type="ECO:0000313" key="3">
    <source>
        <dbReference type="EMBL" id="EWC63246.1"/>
    </source>
</evidence>
<dbReference type="InterPro" id="IPR036388">
    <property type="entry name" value="WH-like_DNA-bd_sf"/>
</dbReference>
<feature type="region of interest" description="Disordered" evidence="1">
    <location>
        <begin position="1"/>
        <end position="23"/>
    </location>
</feature>
<dbReference type="Gene3D" id="3.40.50.300">
    <property type="entry name" value="P-loop containing nucleotide triphosphate hydrolases"/>
    <property type="match status" value="1"/>
</dbReference>
<protein>
    <submittedName>
        <fullName evidence="3">Signal transduction response regulator</fullName>
    </submittedName>
</protein>
<dbReference type="PANTHER" id="PTHR47691">
    <property type="entry name" value="REGULATOR-RELATED"/>
    <property type="match status" value="1"/>
</dbReference>
<dbReference type="eggNOG" id="COG2197">
    <property type="taxonomic scope" value="Bacteria"/>
</dbReference>
<dbReference type="Proteomes" id="UP000019277">
    <property type="component" value="Unassembled WGS sequence"/>
</dbReference>
<dbReference type="PRINTS" id="PR00364">
    <property type="entry name" value="DISEASERSIST"/>
</dbReference>
<dbReference type="CDD" id="cd06170">
    <property type="entry name" value="LuxR_C_like"/>
    <property type="match status" value="1"/>
</dbReference>
<sequence length="818" mass="87392">MTGPPSDHERPRPGGALGSPRPSVACLPDGGRGALPPELDVFVGRAEQVAQGLELLATRRLVTLVGPGGVGKTRLAVRLAHRVADAGTHPDGVVLVGLADVERAGPGEDPARVRARVLARLSVALRVPDNTDDAGVEAALSHRLAGRRVLLVLDNCEHVIGAVRALLPRLLAAGDGVRVLATSTHHLLLSGERPLVVPTLDTDSLDGSGAVPDSVRLLAHLAADHDVDIDPHDDAVRELCRLLDGLPLAIVLAAANLEGQNLDQLVRRLREDPLALRGTEEREDRAHHRSLRAVVDWARELLIPDEVATWATLSQFSGCFSPEEAHDLGCALGVDRDRMTALIGRLLHRSVLVREQRHGQVRLRMLEQVRAYGVALVPEGTPREQIRDAHAAVYLAQAACAANTWYSPREEDVLKTLTANRPNAAAALGRLLASPDTVWDGLRLVVDRARTRAGIWAGRLREDREQIADALAATARHHPGEHRVVEVEAVASGAFLALCQGRCDLGRELLDRAWWLHAVVGGPEPPVLLTAHGVSLWLSPSAVVAGSAPEVLTRAVTAAREQDAPGEEAMAELFLVLVASFGGAASAVESAVVHRRGTEAAGAVWASSWAGIGLAVAEYHQGRLGRAAAALRPALRAQERMGDTWGRTWAVHQSAVLAAAAGAWQEAAELFGAVAVMLRSIGVTVSGLPQWWRVQREATARCVVGLGQSAMEHHTAAGERMGAHEAVASALRLLRTVEADADDADGVDPVERQGKLSAREWQVARLVAQGLKDAEVADVLRLSPRTVESHVRRIRERLGLPNRTALATWLTTQVSHAV</sequence>
<organism evidence="3 4">
    <name type="scientific">Actinokineospora spheciospongiae</name>
    <dbReference type="NCBI Taxonomy" id="909613"/>
    <lineage>
        <taxon>Bacteria</taxon>
        <taxon>Bacillati</taxon>
        <taxon>Actinomycetota</taxon>
        <taxon>Actinomycetes</taxon>
        <taxon>Pseudonocardiales</taxon>
        <taxon>Pseudonocardiaceae</taxon>
        <taxon>Actinokineospora</taxon>
    </lineage>
</organism>
<accession>A0A8E3BJH2</accession>
<feature type="domain" description="HTH luxR-type" evidence="2">
    <location>
        <begin position="749"/>
        <end position="814"/>
    </location>
</feature>
<dbReference type="eggNOG" id="COG3903">
    <property type="taxonomic scope" value="Bacteria"/>
</dbReference>
<dbReference type="PANTHER" id="PTHR47691:SF3">
    <property type="entry name" value="HTH-TYPE TRANSCRIPTIONAL REGULATOR RV0890C-RELATED"/>
    <property type="match status" value="1"/>
</dbReference>
<dbReference type="PROSITE" id="PS50043">
    <property type="entry name" value="HTH_LUXR_2"/>
    <property type="match status" value="1"/>
</dbReference>
<dbReference type="Gene3D" id="1.10.10.10">
    <property type="entry name" value="Winged helix-like DNA-binding domain superfamily/Winged helix DNA-binding domain"/>
    <property type="match status" value="1"/>
</dbReference>
<comment type="caution">
    <text evidence="3">The sequence shown here is derived from an EMBL/GenBank/DDBJ whole genome shotgun (WGS) entry which is preliminary data.</text>
</comment>
<dbReference type="PRINTS" id="PR00038">
    <property type="entry name" value="HTHLUXR"/>
</dbReference>
<evidence type="ECO:0000256" key="1">
    <source>
        <dbReference type="SAM" id="MobiDB-lite"/>
    </source>
</evidence>
<dbReference type="GO" id="GO:0003677">
    <property type="term" value="F:DNA binding"/>
    <property type="evidence" value="ECO:0007669"/>
    <property type="project" value="InterPro"/>
</dbReference>
<dbReference type="OrthoDB" id="3197423at2"/>
<dbReference type="SMART" id="SM00421">
    <property type="entry name" value="HTH_LUXR"/>
    <property type="match status" value="1"/>
</dbReference>
<dbReference type="SUPFAM" id="SSF48452">
    <property type="entry name" value="TPR-like"/>
    <property type="match status" value="1"/>
</dbReference>
<gene>
    <name evidence="3" type="ORF">UO65_1460</name>
</gene>
<dbReference type="InterPro" id="IPR011990">
    <property type="entry name" value="TPR-like_helical_dom_sf"/>
</dbReference>
<dbReference type="InterPro" id="IPR016032">
    <property type="entry name" value="Sig_transdc_resp-reg_C-effctor"/>
</dbReference>
<dbReference type="GO" id="GO:0016887">
    <property type="term" value="F:ATP hydrolysis activity"/>
    <property type="evidence" value="ECO:0007669"/>
    <property type="project" value="InterPro"/>
</dbReference>